<evidence type="ECO:0000313" key="2">
    <source>
        <dbReference type="EMBL" id="AUT58267.1"/>
    </source>
</evidence>
<dbReference type="Gene3D" id="3.40.50.300">
    <property type="entry name" value="P-loop containing nucleotide triphosphate hydrolases"/>
    <property type="match status" value="1"/>
</dbReference>
<reference evidence="2 3" key="1">
    <citation type="submission" date="2018-01" db="EMBL/GenBank/DDBJ databases">
        <title>Species boundaries and ecological features among Paraburkholderia terrae DSMZ17804T, P. hospita DSMZ17164T and P. caribensis DSMZ13236T.</title>
        <authorList>
            <person name="Pratama A.A."/>
        </authorList>
    </citation>
    <scope>NUCLEOTIDE SEQUENCE [LARGE SCALE GENOMIC DNA]</scope>
    <source>
        <strain evidence="2 3">DSM 17804</strain>
    </source>
</reference>
<sequence>MKSLRFVKLSLSSESERKARTIQWGETKTVLVGGNHTGKSTVLRHLFAVFGCETRSMGKVWDLQAHAAVDFELEDHQYRMLRAGDLFALFAAGELLWATRSKGALRNKLSELFDFVLPLTTKTEGVKLARPSLFFLPFFIDQDGSWDAGWNTFLRLNEFQLWQKPTIELALDIRSSAYWKAFSELSEERRAGEALAQEHSVLKKARENLSELFPRKPWFVDGIAFRRELRELETQASDLSEHQDKLRAELTEVTTARDVLITQLRLLEEALKDHQQDMVFLDEHSAENELVCPTCGTHHAASFHQRLELDAEADDLRQVRARMKVSLRREEKRLEDVARALQVVDSKATELDKLLAEPKGSMSLREIVNRAGTERAHFAFESQEARLNESIGANFGQQRLLEMQLTSLSDAKRAKSIRATFNALYAQFARELEVPPSLQSRRGEVNARPKEGGSGGPRAILAYYFALSHTAARFANGYIPPLVIDSPHPKAQDELNRPLVTKFILRNAVEGQQVIVGLEEPPPEDVSLNGSGEQRVDLTEKFKLLREDQYNDVGRRLFPQILKAQQARKLETP</sequence>
<keyword evidence="1" id="KW-0175">Coiled coil</keyword>
<dbReference type="Proteomes" id="UP000243502">
    <property type="component" value="Chromosome 1"/>
</dbReference>
<dbReference type="SUPFAM" id="SSF52540">
    <property type="entry name" value="P-loop containing nucleoside triphosphate hydrolases"/>
    <property type="match status" value="1"/>
</dbReference>
<evidence type="ECO:0000256" key="1">
    <source>
        <dbReference type="SAM" id="Coils"/>
    </source>
</evidence>
<proteinExistence type="predicted"/>
<gene>
    <name evidence="2" type="ORF">C2L65_00685</name>
</gene>
<dbReference type="InterPro" id="IPR027417">
    <property type="entry name" value="P-loop_NTPase"/>
</dbReference>
<organism evidence="2 3">
    <name type="scientific">Paraburkholderia terrae</name>
    <dbReference type="NCBI Taxonomy" id="311230"/>
    <lineage>
        <taxon>Bacteria</taxon>
        <taxon>Pseudomonadati</taxon>
        <taxon>Pseudomonadota</taxon>
        <taxon>Betaproteobacteria</taxon>
        <taxon>Burkholderiales</taxon>
        <taxon>Burkholderiaceae</taxon>
        <taxon>Paraburkholderia</taxon>
    </lineage>
</organism>
<evidence type="ECO:0008006" key="4">
    <source>
        <dbReference type="Google" id="ProtNLM"/>
    </source>
</evidence>
<name>A0A2I8EF77_9BURK</name>
<dbReference type="KEGG" id="pter:C2L65_00685"/>
<accession>A0A2I8EF77</accession>
<protein>
    <recommendedName>
        <fullName evidence="4">Rad50/SbcC-type AAA domain-containing protein</fullName>
    </recommendedName>
</protein>
<feature type="coiled-coil region" evidence="1">
    <location>
        <begin position="229"/>
        <end position="284"/>
    </location>
</feature>
<feature type="coiled-coil region" evidence="1">
    <location>
        <begin position="313"/>
        <end position="347"/>
    </location>
</feature>
<evidence type="ECO:0000313" key="3">
    <source>
        <dbReference type="Proteomes" id="UP000243502"/>
    </source>
</evidence>
<dbReference type="OrthoDB" id="8107482at2"/>
<dbReference type="EMBL" id="CP026111">
    <property type="protein sequence ID" value="AUT58267.1"/>
    <property type="molecule type" value="Genomic_DNA"/>
</dbReference>
<dbReference type="RefSeq" id="WP_042313015.1">
    <property type="nucleotide sequence ID" value="NZ_CP026111.1"/>
</dbReference>
<dbReference type="AlphaFoldDB" id="A0A2I8EF77"/>